<evidence type="ECO:0000256" key="7">
    <source>
        <dbReference type="ARBA" id="ARBA00023136"/>
    </source>
</evidence>
<keyword evidence="6 8" id="KW-1133">Transmembrane helix</keyword>
<evidence type="ECO:0000256" key="6">
    <source>
        <dbReference type="ARBA" id="ARBA00022989"/>
    </source>
</evidence>
<proteinExistence type="inferred from homology"/>
<dbReference type="EMBL" id="BA000004">
    <property type="protein sequence ID" value="BAB05851.1"/>
    <property type="molecule type" value="Genomic_DNA"/>
</dbReference>
<evidence type="ECO:0000256" key="2">
    <source>
        <dbReference type="ARBA" id="ARBA00010100"/>
    </source>
</evidence>
<dbReference type="AlphaFoldDB" id="Q9KB04"/>
<dbReference type="eggNOG" id="COG1620">
    <property type="taxonomic scope" value="Bacteria"/>
</dbReference>
<accession>Q9KB04</accession>
<keyword evidence="4 8" id="KW-1003">Cell membrane</keyword>
<comment type="caution">
    <text evidence="8">Lacks conserved residue(s) required for the propagation of feature annotation.</text>
</comment>
<dbReference type="RefSeq" id="WP_010898289.1">
    <property type="nucleotide sequence ID" value="NC_002570.2"/>
</dbReference>
<evidence type="ECO:0000313" key="9">
    <source>
        <dbReference type="EMBL" id="BAB05851.1"/>
    </source>
</evidence>
<keyword evidence="10" id="KW-1185">Reference proteome</keyword>
<dbReference type="KEGG" id="bha:BH2132"/>
<evidence type="ECO:0000256" key="3">
    <source>
        <dbReference type="ARBA" id="ARBA00022448"/>
    </source>
</evidence>
<organism evidence="9 10">
    <name type="scientific">Halalkalibacterium halodurans (strain ATCC BAA-125 / DSM 18197 / FERM 7344 / JCM 9153 / C-125)</name>
    <name type="common">Bacillus halodurans</name>
    <dbReference type="NCBI Taxonomy" id="272558"/>
    <lineage>
        <taxon>Bacteria</taxon>
        <taxon>Bacillati</taxon>
        <taxon>Bacillota</taxon>
        <taxon>Bacilli</taxon>
        <taxon>Bacillales</taxon>
        <taxon>Bacillaceae</taxon>
        <taxon>Halalkalibacterium (ex Joshi et al. 2022)</taxon>
    </lineage>
</organism>
<comment type="function">
    <text evidence="8">Uptake of L-lactate across the membrane. Can also transport D-lactate and glycolate.</text>
</comment>
<sequence length="76" mass="8231">MTTGWLAFMSLLPIIVVGVLLVGMRMPASKAMPISFLVAAGLSLFIWQVPVKQVTAASINGLITFVHVNHTNSFFK</sequence>
<evidence type="ECO:0000313" key="10">
    <source>
        <dbReference type="Proteomes" id="UP000001258"/>
    </source>
</evidence>
<feature type="transmembrane region" description="Helical" evidence="8">
    <location>
        <begin position="6"/>
        <end position="24"/>
    </location>
</feature>
<dbReference type="Pfam" id="PF02652">
    <property type="entry name" value="Lactate_perm"/>
    <property type="match status" value="1"/>
</dbReference>
<protein>
    <recommendedName>
        <fullName evidence="8">L-lactate permease</fullName>
    </recommendedName>
</protein>
<dbReference type="InterPro" id="IPR003804">
    <property type="entry name" value="Lactate_perm"/>
</dbReference>
<dbReference type="STRING" id="272558.gene:10728030"/>
<reference evidence="9 10" key="1">
    <citation type="journal article" date="2000" name="Nucleic Acids Res.">
        <title>Complete genome sequence of the alkaliphilic bacterium Bacillus halodurans and genomic sequence comparison with Bacillus subtilis.</title>
        <authorList>
            <person name="Takami H."/>
            <person name="Nakasone K."/>
            <person name="Takaki Y."/>
            <person name="Maeno G."/>
            <person name="Sasaki R."/>
            <person name="Masui N."/>
            <person name="Fuji F."/>
            <person name="Hirama C."/>
            <person name="Nakamura Y."/>
            <person name="Ogasawara N."/>
            <person name="Kuhara S."/>
            <person name="Horikoshi K."/>
        </authorList>
    </citation>
    <scope>NUCLEOTIDE SEQUENCE [LARGE SCALE GENOMIC DNA]</scope>
    <source>
        <strain evidence="10">ATCC BAA-125 / DSM 18197 / FERM 7344 / JCM 9153 / C-125</strain>
    </source>
</reference>
<name>Q9KB04_HALH5</name>
<dbReference type="Proteomes" id="UP000001258">
    <property type="component" value="Chromosome"/>
</dbReference>
<comment type="similarity">
    <text evidence="2 8">Belongs to the lactate permease family.</text>
</comment>
<feature type="transmembrane region" description="Helical" evidence="8">
    <location>
        <begin position="31"/>
        <end position="49"/>
    </location>
</feature>
<evidence type="ECO:0000256" key="1">
    <source>
        <dbReference type="ARBA" id="ARBA00004651"/>
    </source>
</evidence>
<evidence type="ECO:0000256" key="5">
    <source>
        <dbReference type="ARBA" id="ARBA00022692"/>
    </source>
</evidence>
<dbReference type="GO" id="GO:0005886">
    <property type="term" value="C:plasma membrane"/>
    <property type="evidence" value="ECO:0007669"/>
    <property type="project" value="UniProtKB-SubCell"/>
</dbReference>
<keyword evidence="7 8" id="KW-0472">Membrane</keyword>
<evidence type="ECO:0000256" key="4">
    <source>
        <dbReference type="ARBA" id="ARBA00022475"/>
    </source>
</evidence>
<comment type="subcellular location">
    <subcellularLocation>
        <location evidence="1 8">Cell membrane</location>
        <topology evidence="1 8">Multi-pass membrane protein</topology>
    </subcellularLocation>
</comment>
<evidence type="ECO:0000256" key="8">
    <source>
        <dbReference type="RuleBase" id="RU365092"/>
    </source>
</evidence>
<dbReference type="PIR" id="D83916">
    <property type="entry name" value="D83916"/>
</dbReference>
<keyword evidence="5 8" id="KW-0812">Transmembrane</keyword>
<gene>
    <name evidence="9" type="ordered locus">BH2132</name>
</gene>
<dbReference type="HOGENOM" id="CLU_2646908_0_0_9"/>
<keyword evidence="3 8" id="KW-0813">Transport</keyword>
<dbReference type="GO" id="GO:0015129">
    <property type="term" value="F:lactate transmembrane transporter activity"/>
    <property type="evidence" value="ECO:0007669"/>
    <property type="project" value="UniProtKB-UniRule"/>
</dbReference>